<comment type="caution">
    <text evidence="1">The sequence shown here is derived from an EMBL/GenBank/DDBJ whole genome shotgun (WGS) entry which is preliminary data.</text>
</comment>
<evidence type="ECO:0000313" key="2">
    <source>
        <dbReference type="Proteomes" id="UP000602284"/>
    </source>
</evidence>
<proteinExistence type="predicted"/>
<dbReference type="Pfam" id="PF14907">
    <property type="entry name" value="NTP_transf_5"/>
    <property type="match status" value="1"/>
</dbReference>
<gene>
    <name evidence="1" type="ORF">JJB07_19275</name>
</gene>
<name>A0ABS1JEN6_9BACL</name>
<dbReference type="RefSeq" id="WP_201637720.1">
    <property type="nucleotide sequence ID" value="NZ_JAEQNB010000007.1"/>
</dbReference>
<sequence>MTDKLTAEQLINLYYGDVDSRATLAAQLTSETAHHLLETARLNKIFPEIYEALQPHFTLEEEHHLFYQRYRNMREEIFRILNGMGVDGAGLDFLVLKGPGIEAYYPPGKSRYFHDLDVAVSSLDEFWKTGHVLLENELDQFSTMTMFTEPDTGLTHGGARFDPVEETLEFEGVEVQIGAYSMNMRTYLPWETFTRGRRQVRLADVTVPVPDREGNLLIYLAELMSRTKLMLRDLFDVTCVTQPHDISLADEIDLDYVAQVIERYHLHYALRLLLHSYEETPVLETPPMLLELAGRVGVQPTLPPFEELRRFHILPYLRRNTSSPLRNYWYHNLRETTTRWNDTDRWLTLMKAADLRFGAKPFFQNGAYVYFMKLNAMQHEGAWKWLKVDRYDVVLTPIGSFVVCCHALYGDEELDELAGELEQMYG</sequence>
<keyword evidence="2" id="KW-1185">Reference proteome</keyword>
<dbReference type="EMBL" id="JAEQNB010000007">
    <property type="protein sequence ID" value="MBL0388746.1"/>
    <property type="molecule type" value="Genomic_DNA"/>
</dbReference>
<organism evidence="1 2">
    <name type="scientific">Tumebacillus amylolyticus</name>
    <dbReference type="NCBI Taxonomy" id="2801339"/>
    <lineage>
        <taxon>Bacteria</taxon>
        <taxon>Bacillati</taxon>
        <taxon>Bacillota</taxon>
        <taxon>Bacilli</taxon>
        <taxon>Bacillales</taxon>
        <taxon>Alicyclobacillaceae</taxon>
        <taxon>Tumebacillus</taxon>
    </lineage>
</organism>
<dbReference type="Proteomes" id="UP000602284">
    <property type="component" value="Unassembled WGS sequence"/>
</dbReference>
<reference evidence="1 2" key="1">
    <citation type="submission" date="2021-01" db="EMBL/GenBank/DDBJ databases">
        <title>Tumebacillus sp. strain ITR2 16S ribosomal RNA gene Genome sequencing and assembly.</title>
        <authorList>
            <person name="Kang M."/>
        </authorList>
    </citation>
    <scope>NUCLEOTIDE SEQUENCE [LARGE SCALE GENOMIC DNA]</scope>
    <source>
        <strain evidence="1 2">ITR2</strain>
    </source>
</reference>
<dbReference type="InterPro" id="IPR039498">
    <property type="entry name" value="NTP_transf_5"/>
</dbReference>
<evidence type="ECO:0000313" key="1">
    <source>
        <dbReference type="EMBL" id="MBL0388746.1"/>
    </source>
</evidence>
<accession>A0ABS1JEN6</accession>
<protein>
    <submittedName>
        <fullName evidence="1">Nucleotidyltransferase family protein</fullName>
    </submittedName>
</protein>